<sequence length="102" mass="11024">MGYLLKITVFFCLVGQGVSASSLIKASHFSFKLDAPVGWSLDAHYNIPANKLAIAMPYGQLIDDCTSVVYVSESNLFFAHQPLEHFIASDVSAGGKMIQIIG</sequence>
<name>A0A0K8MBY4_9PROT</name>
<proteinExistence type="predicted"/>
<dbReference type="Proteomes" id="UP000036771">
    <property type="component" value="Unassembled WGS sequence"/>
</dbReference>
<evidence type="ECO:0000313" key="2">
    <source>
        <dbReference type="Proteomes" id="UP000036771"/>
    </source>
</evidence>
<keyword evidence="2" id="KW-1185">Reference proteome</keyword>
<dbReference type="EMBL" id="BBVC01000016">
    <property type="protein sequence ID" value="GAO97733.1"/>
    <property type="molecule type" value="Genomic_DNA"/>
</dbReference>
<accession>A0A0K8MBY4</accession>
<dbReference type="STRING" id="1629334.Cva_00372"/>
<protein>
    <submittedName>
        <fullName evidence="1">Uncharacterized protein</fullName>
    </submittedName>
</protein>
<comment type="caution">
    <text evidence="1">The sequence shown here is derived from an EMBL/GenBank/DDBJ whole genome shotgun (WGS) entry which is preliminary data.</text>
</comment>
<reference evidence="1 2" key="1">
    <citation type="submission" date="2015-03" db="EMBL/GenBank/DDBJ databases">
        <title>Caedibacter varicaedens, whole genome shotgun sequence.</title>
        <authorList>
            <person name="Suzuki H."/>
            <person name="Dapper A.L."/>
            <person name="Gibson A.K."/>
            <person name="Jackson C."/>
            <person name="Lee H."/>
            <person name="Pejaver V.R."/>
            <person name="Doak T."/>
            <person name="Lynch M."/>
        </authorList>
    </citation>
    <scope>NUCLEOTIDE SEQUENCE [LARGE SCALE GENOMIC DNA]</scope>
</reference>
<gene>
    <name evidence="1" type="ORF">Cva_00372</name>
</gene>
<organism evidence="1 2">
    <name type="scientific">Caedimonas varicaedens</name>
    <dbReference type="NCBI Taxonomy" id="1629334"/>
    <lineage>
        <taxon>Bacteria</taxon>
        <taxon>Pseudomonadati</taxon>
        <taxon>Pseudomonadota</taxon>
        <taxon>Alphaproteobacteria</taxon>
        <taxon>Holosporales</taxon>
        <taxon>Caedimonadaceae</taxon>
        <taxon>Caedimonas</taxon>
    </lineage>
</organism>
<dbReference type="AlphaFoldDB" id="A0A0K8MBY4"/>
<evidence type="ECO:0000313" key="1">
    <source>
        <dbReference type="EMBL" id="GAO97733.1"/>
    </source>
</evidence>